<dbReference type="Proteomes" id="UP001162060">
    <property type="component" value="Unassembled WGS sequence"/>
</dbReference>
<evidence type="ECO:0000313" key="2">
    <source>
        <dbReference type="Proteomes" id="UP001162060"/>
    </source>
</evidence>
<sequence length="79" mass="8730">METVMNPSEALHITFEKLTTFFGHEKVALIVTQGPDALRASLEASNFNSTLIGQVHYLLASAIPTRYVAIQTLDQELIL</sequence>
<evidence type="ECO:0000313" key="1">
    <source>
        <dbReference type="EMBL" id="CAK7943760.1"/>
    </source>
</evidence>
<organism evidence="1 2">
    <name type="scientific">Peronospora matthiolae</name>
    <dbReference type="NCBI Taxonomy" id="2874970"/>
    <lineage>
        <taxon>Eukaryota</taxon>
        <taxon>Sar</taxon>
        <taxon>Stramenopiles</taxon>
        <taxon>Oomycota</taxon>
        <taxon>Peronosporomycetes</taxon>
        <taxon>Peronosporales</taxon>
        <taxon>Peronosporaceae</taxon>
        <taxon>Peronospora</taxon>
    </lineage>
</organism>
<name>A0AAV1VAK5_9STRA</name>
<accession>A0AAV1VAK5</accession>
<comment type="caution">
    <text evidence="1">The sequence shown here is derived from an EMBL/GenBank/DDBJ whole genome shotgun (WGS) entry which is preliminary data.</text>
</comment>
<protein>
    <submittedName>
        <fullName evidence="1">Uncharacterized protein</fullName>
    </submittedName>
</protein>
<dbReference type="EMBL" id="CAKLBY020000304">
    <property type="protein sequence ID" value="CAK7943760.1"/>
    <property type="molecule type" value="Genomic_DNA"/>
</dbReference>
<gene>
    <name evidence="1" type="ORF">PM001_LOCUS28910</name>
</gene>
<proteinExistence type="predicted"/>
<dbReference type="AlphaFoldDB" id="A0AAV1VAK5"/>
<reference evidence="1" key="1">
    <citation type="submission" date="2024-01" db="EMBL/GenBank/DDBJ databases">
        <authorList>
            <person name="Webb A."/>
        </authorList>
    </citation>
    <scope>NUCLEOTIDE SEQUENCE</scope>
    <source>
        <strain evidence="1">Pm1</strain>
    </source>
</reference>